<dbReference type="STRING" id="667014.Thein_0186"/>
<dbReference type="Gene3D" id="3.40.1690.10">
    <property type="entry name" value="secretion proteins EscU"/>
    <property type="match status" value="1"/>
</dbReference>
<feature type="transmembrane region" description="Helical" evidence="13">
    <location>
        <begin position="185"/>
        <end position="210"/>
    </location>
</feature>
<feature type="transmembrane region" description="Helical" evidence="13">
    <location>
        <begin position="91"/>
        <end position="120"/>
    </location>
</feature>
<keyword evidence="15" id="KW-0282">Flagellum</keyword>
<evidence type="ECO:0000256" key="1">
    <source>
        <dbReference type="ARBA" id="ARBA00004651"/>
    </source>
</evidence>
<feature type="transmembrane region" description="Helical" evidence="13">
    <location>
        <begin position="141"/>
        <end position="165"/>
    </location>
</feature>
<evidence type="ECO:0000256" key="14">
    <source>
        <dbReference type="SAM" id="MobiDB-lite"/>
    </source>
</evidence>
<reference evidence="16" key="1">
    <citation type="submission" date="2011-04" db="EMBL/GenBank/DDBJ databases">
        <title>The complete genome of Thermodesulfatator indicus DSM 15286.</title>
        <authorList>
            <person name="Lucas S."/>
            <person name="Copeland A."/>
            <person name="Lapidus A."/>
            <person name="Bruce D."/>
            <person name="Goodwin L."/>
            <person name="Pitluck S."/>
            <person name="Peters L."/>
            <person name="Kyrpides N."/>
            <person name="Mavromatis K."/>
            <person name="Pagani I."/>
            <person name="Ivanova N."/>
            <person name="Saunders L."/>
            <person name="Detter J.C."/>
            <person name="Tapia R."/>
            <person name="Han C."/>
            <person name="Land M."/>
            <person name="Hauser L."/>
            <person name="Markowitz V."/>
            <person name="Cheng J.-F."/>
            <person name="Hugenholtz P."/>
            <person name="Woyke T."/>
            <person name="Wu D."/>
            <person name="Spring S."/>
            <person name="Schroeder M."/>
            <person name="Brambilla E."/>
            <person name="Klenk H.-P."/>
            <person name="Eisen J.A."/>
        </authorList>
    </citation>
    <scope>NUCLEOTIDE SEQUENCE [LARGE SCALE GENOMIC DNA]</scope>
    <source>
        <strain evidence="16">DSM 15286 / JCM 11887 / CIR29812</strain>
    </source>
</reference>
<dbReference type="HOGENOM" id="CLU_041013_1_2_0"/>
<proteinExistence type="inferred from homology"/>
<evidence type="ECO:0000256" key="7">
    <source>
        <dbReference type="ARBA" id="ARBA00022795"/>
    </source>
</evidence>
<evidence type="ECO:0000256" key="13">
    <source>
        <dbReference type="RuleBase" id="RU364091"/>
    </source>
</evidence>
<evidence type="ECO:0000313" key="15">
    <source>
        <dbReference type="EMBL" id="AEH44071.1"/>
    </source>
</evidence>
<dbReference type="GO" id="GO:0009306">
    <property type="term" value="P:protein secretion"/>
    <property type="evidence" value="ECO:0007669"/>
    <property type="project" value="InterPro"/>
</dbReference>
<keyword evidence="7 13" id="KW-1005">Bacterial flagellum biogenesis</keyword>
<dbReference type="InParanoid" id="F8A9D0"/>
<dbReference type="GO" id="GO:0044780">
    <property type="term" value="P:bacterial-type flagellum assembly"/>
    <property type="evidence" value="ECO:0007669"/>
    <property type="project" value="InterPro"/>
</dbReference>
<gene>
    <name evidence="13" type="primary">flhB</name>
    <name evidence="15" type="ordered locus">Thein_0186</name>
</gene>
<evidence type="ECO:0000256" key="5">
    <source>
        <dbReference type="ARBA" id="ARBA00022475"/>
    </source>
</evidence>
<dbReference type="PATRIC" id="fig|667014.3.peg.192"/>
<keyword evidence="15" id="KW-0969">Cilium</keyword>
<evidence type="ECO:0000313" key="16">
    <source>
        <dbReference type="Proteomes" id="UP000006793"/>
    </source>
</evidence>
<evidence type="ECO:0000256" key="3">
    <source>
        <dbReference type="ARBA" id="ARBA00021622"/>
    </source>
</evidence>
<comment type="similarity">
    <text evidence="2 13">Belongs to the type III secretion exporter family.</text>
</comment>
<keyword evidence="9 13" id="KW-1133">Transmembrane helix</keyword>
<dbReference type="InterPro" id="IPR006136">
    <property type="entry name" value="FlhB"/>
</dbReference>
<keyword evidence="8 13" id="KW-0653">Protein transport</keyword>
<dbReference type="EMBL" id="CP002683">
    <property type="protein sequence ID" value="AEH44071.1"/>
    <property type="molecule type" value="Genomic_DNA"/>
</dbReference>
<feature type="transmembrane region" description="Helical" evidence="13">
    <location>
        <begin position="33"/>
        <end position="61"/>
    </location>
</feature>
<dbReference type="Gene3D" id="6.10.250.2080">
    <property type="match status" value="1"/>
</dbReference>
<dbReference type="KEGG" id="tid:Thein_0186"/>
<dbReference type="FunFam" id="3.40.1690.10:FF:000001">
    <property type="entry name" value="Flagellar biosynthetic protein FlhB"/>
    <property type="match status" value="1"/>
</dbReference>
<reference evidence="15 16" key="2">
    <citation type="journal article" date="2012" name="Stand. Genomic Sci.">
        <title>Complete genome sequence of the thermophilic sulfate-reducing ocean bacterium Thermodesulfatator indicus type strain (CIR29812(T)).</title>
        <authorList>
            <person name="Anderson I."/>
            <person name="Saunders E."/>
            <person name="Lapidus A."/>
            <person name="Nolan M."/>
            <person name="Lucas S."/>
            <person name="Tice H."/>
            <person name="Del Rio T.G."/>
            <person name="Cheng J.F."/>
            <person name="Han C."/>
            <person name="Tapia R."/>
            <person name="Goodwin L.A."/>
            <person name="Pitluck S."/>
            <person name="Liolios K."/>
            <person name="Mavromatis K."/>
            <person name="Pagani I."/>
            <person name="Ivanova N."/>
            <person name="Mikhailova N."/>
            <person name="Pati A."/>
            <person name="Chen A."/>
            <person name="Palaniappan K."/>
            <person name="Land M."/>
            <person name="Hauser L."/>
            <person name="Jeffries C.D."/>
            <person name="Chang Y.J."/>
            <person name="Brambilla E.M."/>
            <person name="Rohde M."/>
            <person name="Spring S."/>
            <person name="Goker M."/>
            <person name="Detter J.C."/>
            <person name="Woyke T."/>
            <person name="Bristow J."/>
            <person name="Eisen J.A."/>
            <person name="Markowitz V."/>
            <person name="Hugenholtz P."/>
            <person name="Kyrpides N.C."/>
            <person name="Klenk H.P."/>
        </authorList>
    </citation>
    <scope>NUCLEOTIDE SEQUENCE [LARGE SCALE GENOMIC DNA]</scope>
    <source>
        <strain evidence="16">DSM 15286 / JCM 11887 / CIR29812</strain>
    </source>
</reference>
<dbReference type="InterPro" id="IPR006135">
    <property type="entry name" value="T3SS_substrate_exporter"/>
</dbReference>
<dbReference type="PANTHER" id="PTHR30531:SF12">
    <property type="entry name" value="FLAGELLAR BIOSYNTHETIC PROTEIN FLHB"/>
    <property type="match status" value="1"/>
</dbReference>
<comment type="function">
    <text evidence="12 13">Required for formation of the rod structure in the basal body of the flagellar apparatus. Together with FliI and FliH, may constitute the export apparatus of flagellin.</text>
</comment>
<dbReference type="InterPro" id="IPR029025">
    <property type="entry name" value="T3SS_substrate_exporter_C"/>
</dbReference>
<sequence length="354" mass="39940">MPDESLQEKTEEPTPRRREEARRRGQVAKSREITAVAVLSGSMLVFTMAGTYMVSQILVIYREFFIFSKPLIDVNRAYELLVVSIKLGGKVLMPLLIILLLVSFLSAYLQVGSVAAWEALKPKGERIDPIKGFKRLFSLPALFEFLKSLIKLIIISLVAYLVLMSEKDIVLYLAEEGPAEIGKNIYILARSLVFKTLMALAVLAILDFLFQRWETNRQLRMTKQELKEELKQTEGDPWVKSKIRQIQRTMAQRRMMAEVPKADVVITNPVHYAVALKYQAGEMPAPQVLAKGEGLVAQRIKEVAEEAGVPIVENPPLAQALYKEVEIGEYVPAELYQAVAEVLAYVYRLKGKVS</sequence>
<dbReference type="OrthoDB" id="9807950at2"/>
<evidence type="ECO:0000256" key="6">
    <source>
        <dbReference type="ARBA" id="ARBA00022692"/>
    </source>
</evidence>
<evidence type="ECO:0000256" key="2">
    <source>
        <dbReference type="ARBA" id="ARBA00010690"/>
    </source>
</evidence>
<dbReference type="Pfam" id="PF01312">
    <property type="entry name" value="Bac_export_2"/>
    <property type="match status" value="1"/>
</dbReference>
<dbReference type="PANTHER" id="PTHR30531">
    <property type="entry name" value="FLAGELLAR BIOSYNTHETIC PROTEIN FLHB"/>
    <property type="match status" value="1"/>
</dbReference>
<evidence type="ECO:0000256" key="11">
    <source>
        <dbReference type="ARBA" id="ARBA00023225"/>
    </source>
</evidence>
<dbReference type="Proteomes" id="UP000006793">
    <property type="component" value="Chromosome"/>
</dbReference>
<evidence type="ECO:0000256" key="8">
    <source>
        <dbReference type="ARBA" id="ARBA00022927"/>
    </source>
</evidence>
<keyword evidence="15" id="KW-0966">Cell projection</keyword>
<evidence type="ECO:0000256" key="9">
    <source>
        <dbReference type="ARBA" id="ARBA00022989"/>
    </source>
</evidence>
<keyword evidence="16" id="KW-1185">Reference proteome</keyword>
<dbReference type="GO" id="GO:0005886">
    <property type="term" value="C:plasma membrane"/>
    <property type="evidence" value="ECO:0007669"/>
    <property type="project" value="UniProtKB-SubCell"/>
</dbReference>
<dbReference type="RefSeq" id="WP_013906818.1">
    <property type="nucleotide sequence ID" value="NC_015681.1"/>
</dbReference>
<feature type="region of interest" description="Disordered" evidence="14">
    <location>
        <begin position="1"/>
        <end position="26"/>
    </location>
</feature>
<dbReference type="NCBIfam" id="TIGR00328">
    <property type="entry name" value="flhB"/>
    <property type="match status" value="1"/>
</dbReference>
<feature type="compositionally biased region" description="Basic and acidic residues" evidence="14">
    <location>
        <begin position="1"/>
        <end position="23"/>
    </location>
</feature>
<protein>
    <recommendedName>
        <fullName evidence="3 13">Flagellar biosynthetic protein FlhB</fullName>
    </recommendedName>
</protein>
<keyword evidence="11 13" id="KW-1006">Bacterial flagellum protein export</keyword>
<dbReference type="MEROPS" id="N06.A01"/>
<name>F8A9D0_THEID</name>
<organism evidence="15 16">
    <name type="scientific">Thermodesulfatator indicus (strain DSM 15286 / JCM 11887 / CIR29812)</name>
    <dbReference type="NCBI Taxonomy" id="667014"/>
    <lineage>
        <taxon>Bacteria</taxon>
        <taxon>Pseudomonadati</taxon>
        <taxon>Thermodesulfobacteriota</taxon>
        <taxon>Thermodesulfobacteria</taxon>
        <taxon>Thermodesulfobacteriales</taxon>
        <taxon>Thermodesulfatatoraceae</taxon>
        <taxon>Thermodesulfatator</taxon>
    </lineage>
</organism>
<dbReference type="PaxDb" id="667014-Thein_0186"/>
<evidence type="ECO:0000256" key="12">
    <source>
        <dbReference type="ARBA" id="ARBA00025078"/>
    </source>
</evidence>
<evidence type="ECO:0000256" key="10">
    <source>
        <dbReference type="ARBA" id="ARBA00023136"/>
    </source>
</evidence>
<comment type="subcellular location">
    <subcellularLocation>
        <location evidence="1">Cell membrane</location>
        <topology evidence="1">Multi-pass membrane protein</topology>
    </subcellularLocation>
</comment>
<keyword evidence="10 13" id="KW-0472">Membrane</keyword>
<accession>F8A9D0</accession>
<keyword evidence="6 13" id="KW-0812">Transmembrane</keyword>
<dbReference type="AlphaFoldDB" id="F8A9D0"/>
<dbReference type="PRINTS" id="PR00950">
    <property type="entry name" value="TYPE3IMSPROT"/>
</dbReference>
<dbReference type="eggNOG" id="COG1377">
    <property type="taxonomic scope" value="Bacteria"/>
</dbReference>
<dbReference type="SUPFAM" id="SSF160544">
    <property type="entry name" value="EscU C-terminal domain-like"/>
    <property type="match status" value="1"/>
</dbReference>
<dbReference type="FunCoup" id="F8A9D0">
    <property type="interactions" value="79"/>
</dbReference>
<keyword evidence="4 13" id="KW-0813">Transport</keyword>
<keyword evidence="5 13" id="KW-1003">Cell membrane</keyword>
<evidence type="ECO:0000256" key="4">
    <source>
        <dbReference type="ARBA" id="ARBA00022448"/>
    </source>
</evidence>